<dbReference type="OrthoDB" id="7464126at2759"/>
<feature type="non-terminal residue" evidence="4">
    <location>
        <position position="140"/>
    </location>
</feature>
<feature type="repeat" description="ANK" evidence="3">
    <location>
        <begin position="82"/>
        <end position="114"/>
    </location>
</feature>
<keyword evidence="1" id="KW-0677">Repeat</keyword>
<dbReference type="PROSITE" id="PS50088">
    <property type="entry name" value="ANK_REPEAT"/>
    <property type="match status" value="2"/>
</dbReference>
<dbReference type="SMART" id="SM00248">
    <property type="entry name" value="ANK"/>
    <property type="match status" value="2"/>
</dbReference>
<proteinExistence type="predicted"/>
<keyword evidence="5" id="KW-1185">Reference proteome</keyword>
<dbReference type="Gene3D" id="1.25.40.20">
    <property type="entry name" value="Ankyrin repeat-containing domain"/>
    <property type="match status" value="1"/>
</dbReference>
<gene>
    <name evidence="4" type="ORF">OFUS_LOCUS25270</name>
</gene>
<evidence type="ECO:0000313" key="5">
    <source>
        <dbReference type="Proteomes" id="UP000749559"/>
    </source>
</evidence>
<protein>
    <recommendedName>
        <fullName evidence="6">Ankyrin repeat protein</fullName>
    </recommendedName>
</protein>
<evidence type="ECO:0000313" key="4">
    <source>
        <dbReference type="EMBL" id="CAH1801482.1"/>
    </source>
</evidence>
<dbReference type="InterPro" id="IPR036770">
    <property type="entry name" value="Ankyrin_rpt-contain_sf"/>
</dbReference>
<dbReference type="Pfam" id="PF12796">
    <property type="entry name" value="Ank_2"/>
    <property type="match status" value="1"/>
</dbReference>
<dbReference type="InterPro" id="IPR050745">
    <property type="entry name" value="Multifunctional_regulatory"/>
</dbReference>
<evidence type="ECO:0000256" key="2">
    <source>
        <dbReference type="ARBA" id="ARBA00023043"/>
    </source>
</evidence>
<comment type="caution">
    <text evidence="4">The sequence shown here is derived from an EMBL/GenBank/DDBJ whole genome shotgun (WGS) entry which is preliminary data.</text>
</comment>
<keyword evidence="2 3" id="KW-0040">ANK repeat</keyword>
<organism evidence="4 5">
    <name type="scientific">Owenia fusiformis</name>
    <name type="common">Polychaete worm</name>
    <dbReference type="NCBI Taxonomy" id="6347"/>
    <lineage>
        <taxon>Eukaryota</taxon>
        <taxon>Metazoa</taxon>
        <taxon>Spiralia</taxon>
        <taxon>Lophotrochozoa</taxon>
        <taxon>Annelida</taxon>
        <taxon>Polychaeta</taxon>
        <taxon>Sedentaria</taxon>
        <taxon>Canalipalpata</taxon>
        <taxon>Sabellida</taxon>
        <taxon>Oweniida</taxon>
        <taxon>Oweniidae</taxon>
        <taxon>Owenia</taxon>
    </lineage>
</organism>
<reference evidence="4" key="1">
    <citation type="submission" date="2022-03" db="EMBL/GenBank/DDBJ databases">
        <authorList>
            <person name="Martin C."/>
        </authorList>
    </citation>
    <scope>NUCLEOTIDE SEQUENCE</scope>
</reference>
<dbReference type="InterPro" id="IPR002110">
    <property type="entry name" value="Ankyrin_rpt"/>
</dbReference>
<evidence type="ECO:0008006" key="6">
    <source>
        <dbReference type="Google" id="ProtNLM"/>
    </source>
</evidence>
<sequence length="140" mass="15892">MASEQARLKQDLKDALERGDESELRRRLQYLLPGLEFPKDTIVWAFGNNVTMSRETIQLLMEYGMDINARYKCFPVYGFYENDKTALMFAAEKNNLECCRTLIDHGADVNASAINGQTALMFAAEKNNVECCRTLIDHGA</sequence>
<evidence type="ECO:0000256" key="1">
    <source>
        <dbReference type="ARBA" id="ARBA00022737"/>
    </source>
</evidence>
<dbReference type="SUPFAM" id="SSF48403">
    <property type="entry name" value="Ankyrin repeat"/>
    <property type="match status" value="1"/>
</dbReference>
<name>A0A8S4Q7Q7_OWEFU</name>
<dbReference type="Proteomes" id="UP000749559">
    <property type="component" value="Unassembled WGS sequence"/>
</dbReference>
<accession>A0A8S4Q7Q7</accession>
<feature type="repeat" description="ANK" evidence="3">
    <location>
        <begin position="115"/>
        <end position="140"/>
    </location>
</feature>
<evidence type="ECO:0000256" key="3">
    <source>
        <dbReference type="PROSITE-ProRule" id="PRU00023"/>
    </source>
</evidence>
<dbReference type="EMBL" id="CAIIXF020000012">
    <property type="protein sequence ID" value="CAH1801482.1"/>
    <property type="molecule type" value="Genomic_DNA"/>
</dbReference>
<dbReference type="AlphaFoldDB" id="A0A8S4Q7Q7"/>
<dbReference type="PROSITE" id="PS50297">
    <property type="entry name" value="ANK_REP_REGION"/>
    <property type="match status" value="2"/>
</dbReference>
<dbReference type="PANTHER" id="PTHR24189">
    <property type="entry name" value="MYOTROPHIN"/>
    <property type="match status" value="1"/>
</dbReference>